<dbReference type="Pfam" id="PF09835">
    <property type="entry name" value="DUF2062"/>
    <property type="match status" value="1"/>
</dbReference>
<proteinExistence type="predicted"/>
<keyword evidence="1" id="KW-1133">Transmembrane helix</keyword>
<evidence type="ECO:0000313" key="4">
    <source>
        <dbReference type="Proteomes" id="UP000309673"/>
    </source>
</evidence>
<feature type="transmembrane region" description="Helical" evidence="1">
    <location>
        <begin position="39"/>
        <end position="65"/>
    </location>
</feature>
<sequence length="176" mass="20149">MRHHAAKGVRMKQRLAGIRRWIRYKYTLLMRTKGGASRVAMGFAIGIAVEMFTLPTFGFAFLLIFPLVYVLKGNLPAALIGFVFGKIIYIPMAFLNAMVGGWILPHHFTLHIPFLYDWVNRVLSASLKLIVGGMINGTILGALLYFPIKISLEKYQEKRREKRRLRRGRLEEGRAE</sequence>
<evidence type="ECO:0000313" key="3">
    <source>
        <dbReference type="EMBL" id="TJY41045.1"/>
    </source>
</evidence>
<comment type="caution">
    <text evidence="3">The sequence shown here is derived from an EMBL/GenBank/DDBJ whole genome shotgun (WGS) entry which is preliminary data.</text>
</comment>
<evidence type="ECO:0000256" key="1">
    <source>
        <dbReference type="SAM" id="Phobius"/>
    </source>
</evidence>
<dbReference type="OrthoDB" id="2926024at2"/>
<reference evidence="3 4" key="1">
    <citation type="submission" date="2019-04" db="EMBL/GenBank/DDBJ databases">
        <title>Cohnella sp. nov., isolated from soil.</title>
        <authorList>
            <person name="Kim W."/>
        </authorList>
    </citation>
    <scope>NUCLEOTIDE SEQUENCE [LARGE SCALE GENOMIC DNA]</scope>
    <source>
        <strain evidence="3 4">CAU 1483</strain>
    </source>
</reference>
<dbReference type="EMBL" id="SUPK01000007">
    <property type="protein sequence ID" value="TJY41045.1"/>
    <property type="molecule type" value="Genomic_DNA"/>
</dbReference>
<name>A0A4U0F8P6_9BACL</name>
<dbReference type="Proteomes" id="UP000309673">
    <property type="component" value="Unassembled WGS sequence"/>
</dbReference>
<feature type="domain" description="DUF2062" evidence="2">
    <location>
        <begin position="20"/>
        <end position="160"/>
    </location>
</feature>
<keyword evidence="4" id="KW-1185">Reference proteome</keyword>
<feature type="transmembrane region" description="Helical" evidence="1">
    <location>
        <begin position="125"/>
        <end position="148"/>
    </location>
</feature>
<dbReference type="AlphaFoldDB" id="A0A4U0F8P6"/>
<organism evidence="3 4">
    <name type="scientific">Cohnella pontilimi</name>
    <dbReference type="NCBI Taxonomy" id="2564100"/>
    <lineage>
        <taxon>Bacteria</taxon>
        <taxon>Bacillati</taxon>
        <taxon>Bacillota</taxon>
        <taxon>Bacilli</taxon>
        <taxon>Bacillales</taxon>
        <taxon>Paenibacillaceae</taxon>
        <taxon>Cohnella</taxon>
    </lineage>
</organism>
<protein>
    <submittedName>
        <fullName evidence="3">DUF2062 domain-containing protein</fullName>
    </submittedName>
</protein>
<gene>
    <name evidence="3" type="ORF">E5161_15170</name>
</gene>
<keyword evidence="1" id="KW-0812">Transmembrane</keyword>
<feature type="transmembrane region" description="Helical" evidence="1">
    <location>
        <begin position="77"/>
        <end position="105"/>
    </location>
</feature>
<dbReference type="InterPro" id="IPR018639">
    <property type="entry name" value="DUF2062"/>
</dbReference>
<evidence type="ECO:0000259" key="2">
    <source>
        <dbReference type="Pfam" id="PF09835"/>
    </source>
</evidence>
<accession>A0A4U0F8P6</accession>
<keyword evidence="1" id="KW-0472">Membrane</keyword>